<feature type="transmembrane region" description="Helical" evidence="2">
    <location>
        <begin position="377"/>
        <end position="395"/>
    </location>
</feature>
<proteinExistence type="predicted"/>
<feature type="transmembrane region" description="Helical" evidence="2">
    <location>
        <begin position="196"/>
        <end position="221"/>
    </location>
</feature>
<feature type="transmembrane region" description="Helical" evidence="2">
    <location>
        <begin position="527"/>
        <end position="549"/>
    </location>
</feature>
<keyword evidence="2" id="KW-0812">Transmembrane</keyword>
<feature type="transmembrane region" description="Helical" evidence="2">
    <location>
        <begin position="298"/>
        <end position="318"/>
    </location>
</feature>
<dbReference type="STRING" id="1231336.L248_0312"/>
<sequence>MMKFLRKKDPLDTGDESPDTQSETVPTSVMADSRWLKFFDLFKGLLTRSGVDYAQFRLIVGYKLYMDAVDPSFMSNLNNGRRRAGRNAFFSGLWAYGLVSLLMTAFIFAYKSNVFLGLGSMLLFYSLMYMTVLVQAFSGSLLDVRDVGILETRGVSEKTRSAAQTAHIMVYVLSLFLAMMALPIIASFIINGPLAGVLYLASALLIMLVNYVVSVGIYALVLHFFHGERLKNVLSMIQIGIMLFSVVLYQLPNIMTSVGSRTLDAPLQSFQWWMVLVYPFWFAGPNAWLQTGGFNPGGILSLMLAAAVIVSGLVYAPAMRRLTNNLGKLSESGEEPARTGWFFKLARCCVPASKNQRTFFTLSWRMMQSDSDYKMRVYPNMAFGFIFIIPAVSMAVTNARFEKLTVWQALQGSGWWNFLPAFSTIGIPMAVFFLRFSKNPNALKTFATIPDFDKSIFYREAVRTVFMRLAIPIIIATGIITMVFIGPLRGLGNTVLALGAGLLVTDMNGAFMAGVAPYGTVFQTGQVNTGVTIAGYLLATVVAGIAGGIGIFAPWWATLLLGAALLGGGWLILNHSYRNVSFVLPGEADTAQ</sequence>
<evidence type="ECO:0000256" key="2">
    <source>
        <dbReference type="SAM" id="Phobius"/>
    </source>
</evidence>
<keyword evidence="2" id="KW-0472">Membrane</keyword>
<feature type="transmembrane region" description="Helical" evidence="2">
    <location>
        <begin position="415"/>
        <end position="434"/>
    </location>
</feature>
<feature type="region of interest" description="Disordered" evidence="1">
    <location>
        <begin position="1"/>
        <end position="26"/>
    </location>
</feature>
<keyword evidence="2" id="KW-1133">Transmembrane helix</keyword>
<feature type="transmembrane region" description="Helical" evidence="2">
    <location>
        <begin position="122"/>
        <end position="144"/>
    </location>
</feature>
<name>U4TXU5_9LACO</name>
<evidence type="ECO:0000256" key="1">
    <source>
        <dbReference type="SAM" id="MobiDB-lite"/>
    </source>
</evidence>
<evidence type="ECO:0000313" key="3">
    <source>
        <dbReference type="EMBL" id="ERL66633.1"/>
    </source>
</evidence>
<organism evidence="3 4">
    <name type="scientific">Schleiferilactobacillus shenzhenensis LY-73</name>
    <dbReference type="NCBI Taxonomy" id="1231336"/>
    <lineage>
        <taxon>Bacteria</taxon>
        <taxon>Bacillati</taxon>
        <taxon>Bacillota</taxon>
        <taxon>Bacilli</taxon>
        <taxon>Lactobacillales</taxon>
        <taxon>Lactobacillaceae</taxon>
        <taxon>Schleiferilactobacillus</taxon>
    </lineage>
</organism>
<evidence type="ECO:0000313" key="4">
    <source>
        <dbReference type="Proteomes" id="UP000030647"/>
    </source>
</evidence>
<dbReference type="Proteomes" id="UP000030647">
    <property type="component" value="Unassembled WGS sequence"/>
</dbReference>
<feature type="transmembrane region" description="Helical" evidence="2">
    <location>
        <begin position="494"/>
        <end position="515"/>
    </location>
</feature>
<gene>
    <name evidence="3" type="ORF">L248_0312</name>
</gene>
<feature type="transmembrane region" description="Helical" evidence="2">
    <location>
        <begin position="88"/>
        <end position="110"/>
    </location>
</feature>
<keyword evidence="4" id="KW-1185">Reference proteome</keyword>
<dbReference type="RefSeq" id="WP_022528259.1">
    <property type="nucleotide sequence ID" value="NZ_KI271582.1"/>
</dbReference>
<accession>U4TXU5</accession>
<feature type="transmembrane region" description="Helical" evidence="2">
    <location>
        <begin position="555"/>
        <end position="573"/>
    </location>
</feature>
<reference evidence="4" key="1">
    <citation type="journal article" date="2013" name="Genome Announc.">
        <title>Whole-Genome Sequencing of Lactobacillus shenzhenensis Strain LY-73T.</title>
        <authorList>
            <person name="Lin Z."/>
            <person name="Liu Z."/>
            <person name="Yang R."/>
            <person name="Zou Y."/>
            <person name="Wan D."/>
            <person name="Chen J."/>
            <person name="Guo M."/>
            <person name="Zhao J."/>
            <person name="Fang C."/>
            <person name="Yang R."/>
            <person name="Liu F."/>
        </authorList>
    </citation>
    <scope>NUCLEOTIDE SEQUENCE [LARGE SCALE GENOMIC DNA]</scope>
    <source>
        <strain evidence="4">LY-73</strain>
    </source>
</reference>
<feature type="transmembrane region" description="Helical" evidence="2">
    <location>
        <begin position="233"/>
        <end position="251"/>
    </location>
</feature>
<dbReference type="EMBL" id="KI271582">
    <property type="protein sequence ID" value="ERL66633.1"/>
    <property type="molecule type" value="Genomic_DNA"/>
</dbReference>
<feature type="transmembrane region" description="Helical" evidence="2">
    <location>
        <begin position="465"/>
        <end position="488"/>
    </location>
</feature>
<dbReference type="OrthoDB" id="2659138at2"/>
<feature type="transmembrane region" description="Helical" evidence="2">
    <location>
        <begin position="165"/>
        <end position="190"/>
    </location>
</feature>
<dbReference type="AlphaFoldDB" id="U4TXU5"/>
<dbReference type="eggNOG" id="ENOG502Z7WB">
    <property type="taxonomic scope" value="Bacteria"/>
</dbReference>
<dbReference type="HOGENOM" id="CLU_035812_0_0_9"/>
<protein>
    <submittedName>
        <fullName evidence="3">Uncharacterized protein</fullName>
    </submittedName>
</protein>